<evidence type="ECO:0000313" key="3">
    <source>
        <dbReference type="Proteomes" id="UP001524586"/>
    </source>
</evidence>
<dbReference type="InterPro" id="IPR018636">
    <property type="entry name" value="DUF2058"/>
</dbReference>
<reference evidence="2 3" key="1">
    <citation type="submission" date="2022-07" db="EMBL/GenBank/DDBJ databases">
        <title>Methylomonas rivi sp. nov., Methylomonas rosea sp. nov., Methylomonas aureus sp. nov. and Methylomonas subterranea sp. nov., four novel methanotrophs isolated from a freshwater creek and the deep terrestrial subsurface.</title>
        <authorList>
            <person name="Abin C."/>
            <person name="Sankaranarayanan K."/>
            <person name="Garner C."/>
            <person name="Sindelar R."/>
            <person name="Kotary K."/>
            <person name="Garner R."/>
            <person name="Barclay S."/>
            <person name="Lawson P."/>
            <person name="Krumholz L."/>
        </authorList>
    </citation>
    <scope>NUCLEOTIDE SEQUENCE [LARGE SCALE GENOMIC DNA]</scope>
    <source>
        <strain evidence="2 3">WSC-6</strain>
    </source>
</reference>
<proteinExistence type="predicted"/>
<keyword evidence="1" id="KW-0175">Coiled coil</keyword>
<comment type="caution">
    <text evidence="2">The sequence shown here is derived from an EMBL/GenBank/DDBJ whole genome shotgun (WGS) entry which is preliminary data.</text>
</comment>
<dbReference type="RefSeq" id="WP_256616998.1">
    <property type="nucleotide sequence ID" value="NZ_JANIBK010000181.1"/>
</dbReference>
<dbReference type="EMBL" id="JANIBK010000181">
    <property type="protein sequence ID" value="MCQ8130578.1"/>
    <property type="molecule type" value="Genomic_DNA"/>
</dbReference>
<keyword evidence="3" id="KW-1185">Reference proteome</keyword>
<evidence type="ECO:0000313" key="2">
    <source>
        <dbReference type="EMBL" id="MCQ8130578.1"/>
    </source>
</evidence>
<protein>
    <submittedName>
        <fullName evidence="2">DUF2058 domain-containing protein</fullName>
    </submittedName>
</protein>
<dbReference type="Proteomes" id="UP001524586">
    <property type="component" value="Unassembled WGS sequence"/>
</dbReference>
<sequence>MKKPQLNPLQAQLLKSGLTSEAKVKQVKAEKRKQDKLQRNNGVEIVDDIKLSAEQARQQQIERDRELNRQRKQAEEQKALAAQIKQIALLNRIAQEANGIAYQFNHDNKVKAVYVADKVREALINGRAGIVKLEQGYEIVPAEIARKIEARDADSVVVLNQATQDVAAADDPYADFRIPDDLMW</sequence>
<accession>A0ABT1UAN9</accession>
<evidence type="ECO:0000256" key="1">
    <source>
        <dbReference type="SAM" id="Coils"/>
    </source>
</evidence>
<name>A0ABT1UAN9_9GAMM</name>
<gene>
    <name evidence="2" type="ORF">NP596_19110</name>
</gene>
<feature type="coiled-coil region" evidence="1">
    <location>
        <begin position="57"/>
        <end position="87"/>
    </location>
</feature>
<organism evidence="2 3">
    <name type="scientific">Methylomonas rivi</name>
    <dbReference type="NCBI Taxonomy" id="2952226"/>
    <lineage>
        <taxon>Bacteria</taxon>
        <taxon>Pseudomonadati</taxon>
        <taxon>Pseudomonadota</taxon>
        <taxon>Gammaproteobacteria</taxon>
        <taxon>Methylococcales</taxon>
        <taxon>Methylococcaceae</taxon>
        <taxon>Methylomonas</taxon>
    </lineage>
</organism>
<dbReference type="Pfam" id="PF09831">
    <property type="entry name" value="DUF2058"/>
    <property type="match status" value="1"/>
</dbReference>